<dbReference type="Proteomes" id="UP000235672">
    <property type="component" value="Unassembled WGS sequence"/>
</dbReference>
<dbReference type="Gene3D" id="2.30.38.10">
    <property type="entry name" value="Luciferase, Domain 3"/>
    <property type="match status" value="1"/>
</dbReference>
<proteinExistence type="predicted"/>
<gene>
    <name evidence="3" type="ORF">NA56DRAFT_703740</name>
</gene>
<dbReference type="STRING" id="1745343.A0A2J6Q4A0"/>
<organism evidence="3 4">
    <name type="scientific">Hyaloscypha hepaticicola</name>
    <dbReference type="NCBI Taxonomy" id="2082293"/>
    <lineage>
        <taxon>Eukaryota</taxon>
        <taxon>Fungi</taxon>
        <taxon>Dikarya</taxon>
        <taxon>Ascomycota</taxon>
        <taxon>Pezizomycotina</taxon>
        <taxon>Leotiomycetes</taxon>
        <taxon>Helotiales</taxon>
        <taxon>Hyaloscyphaceae</taxon>
        <taxon>Hyaloscypha</taxon>
    </lineage>
</organism>
<name>A0A2J6Q4A0_9HELO</name>
<keyword evidence="2" id="KW-0597">Phosphoprotein</keyword>
<sequence>MPIGVPGETMLGAVGMDANKYLHNPEQTAKASLPNPFAVGSRIYRTGDYGRLDSRGVLAVEGRVTGDTQVKLRGFRIELTEFERVIIKEGALWQKASPFAALLSPVHVSIRHRVAQRDATDYTLQDRPESCAGDGLTRDPQINKYPMRTNSQAYRTPPRSSLGYCAISKRKGKIMETTL</sequence>
<dbReference type="PANTHER" id="PTHR44845">
    <property type="entry name" value="CARRIER DOMAIN-CONTAINING PROTEIN"/>
    <property type="match status" value="1"/>
</dbReference>
<keyword evidence="4" id="KW-1185">Reference proteome</keyword>
<keyword evidence="1" id="KW-0596">Phosphopantetheine</keyword>
<dbReference type="SUPFAM" id="SSF56801">
    <property type="entry name" value="Acetyl-CoA synthetase-like"/>
    <property type="match status" value="1"/>
</dbReference>
<evidence type="ECO:0000256" key="2">
    <source>
        <dbReference type="ARBA" id="ARBA00022553"/>
    </source>
</evidence>
<dbReference type="InterPro" id="IPR045851">
    <property type="entry name" value="AMP-bd_C_sf"/>
</dbReference>
<reference evidence="3 4" key="1">
    <citation type="submission" date="2016-05" db="EMBL/GenBank/DDBJ databases">
        <title>A degradative enzymes factory behind the ericoid mycorrhizal symbiosis.</title>
        <authorList>
            <consortium name="DOE Joint Genome Institute"/>
            <person name="Martino E."/>
            <person name="Morin E."/>
            <person name="Grelet G."/>
            <person name="Kuo A."/>
            <person name="Kohler A."/>
            <person name="Daghino S."/>
            <person name="Barry K."/>
            <person name="Choi C."/>
            <person name="Cichocki N."/>
            <person name="Clum A."/>
            <person name="Copeland A."/>
            <person name="Hainaut M."/>
            <person name="Haridas S."/>
            <person name="Labutti K."/>
            <person name="Lindquist E."/>
            <person name="Lipzen A."/>
            <person name="Khouja H.-R."/>
            <person name="Murat C."/>
            <person name="Ohm R."/>
            <person name="Olson A."/>
            <person name="Spatafora J."/>
            <person name="Veneault-Fourrey C."/>
            <person name="Henrissat B."/>
            <person name="Grigoriev I."/>
            <person name="Martin F."/>
            <person name="Perotto S."/>
        </authorList>
    </citation>
    <scope>NUCLEOTIDE SEQUENCE [LARGE SCALE GENOMIC DNA]</scope>
    <source>
        <strain evidence="3 4">UAMH 7357</strain>
    </source>
</reference>
<evidence type="ECO:0000313" key="3">
    <source>
        <dbReference type="EMBL" id="PMD21066.1"/>
    </source>
</evidence>
<dbReference type="OrthoDB" id="329835at2759"/>
<dbReference type="AlphaFoldDB" id="A0A2J6Q4A0"/>
<evidence type="ECO:0000313" key="4">
    <source>
        <dbReference type="Proteomes" id="UP000235672"/>
    </source>
</evidence>
<accession>A0A2J6Q4A0</accession>
<evidence type="ECO:0000256" key="1">
    <source>
        <dbReference type="ARBA" id="ARBA00022450"/>
    </source>
</evidence>
<dbReference type="EMBL" id="KZ613482">
    <property type="protein sequence ID" value="PMD21066.1"/>
    <property type="molecule type" value="Genomic_DNA"/>
</dbReference>
<dbReference type="Gene3D" id="3.30.300.30">
    <property type="match status" value="1"/>
</dbReference>
<protein>
    <submittedName>
        <fullName evidence="3">AMP-binding-domain-containing protein</fullName>
    </submittedName>
</protein>
<dbReference type="PANTHER" id="PTHR44845:SF6">
    <property type="entry name" value="BETA-ALANINE-ACTIVATING ENZYME"/>
    <property type="match status" value="1"/>
</dbReference>